<keyword evidence="3" id="KW-0520">NAD</keyword>
<evidence type="ECO:0000313" key="7">
    <source>
        <dbReference type="EMBL" id="CAG9982862.1"/>
    </source>
</evidence>
<evidence type="ECO:0000313" key="8">
    <source>
        <dbReference type="Proteomes" id="UP000754883"/>
    </source>
</evidence>
<dbReference type="SUPFAM" id="SSF53720">
    <property type="entry name" value="ALDH-like"/>
    <property type="match status" value="1"/>
</dbReference>
<accession>A0A9N9XYD6</accession>
<dbReference type="Pfam" id="PF00171">
    <property type="entry name" value="Aldedh"/>
    <property type="match status" value="1"/>
</dbReference>
<feature type="domain" description="Aldehyde dehydrogenase" evidence="6">
    <location>
        <begin position="22"/>
        <end position="485"/>
    </location>
</feature>
<evidence type="ECO:0000256" key="4">
    <source>
        <dbReference type="PROSITE-ProRule" id="PRU10007"/>
    </source>
</evidence>
<dbReference type="PANTHER" id="PTHR42986:SF1">
    <property type="entry name" value="BENZALDEHYDE DEHYDROGENASE YFMT"/>
    <property type="match status" value="1"/>
</dbReference>
<dbReference type="GO" id="GO:0016620">
    <property type="term" value="F:oxidoreductase activity, acting on the aldehyde or oxo group of donors, NAD or NADP as acceptor"/>
    <property type="evidence" value="ECO:0007669"/>
    <property type="project" value="InterPro"/>
</dbReference>
<dbReference type="OrthoDB" id="310895at2759"/>
<comment type="similarity">
    <text evidence="1 5">Belongs to the aldehyde dehydrogenase family.</text>
</comment>
<evidence type="ECO:0000256" key="2">
    <source>
        <dbReference type="ARBA" id="ARBA00023002"/>
    </source>
</evidence>
<reference evidence="7" key="1">
    <citation type="submission" date="2021-10" db="EMBL/GenBank/DDBJ databases">
        <authorList>
            <person name="Piombo E."/>
        </authorList>
    </citation>
    <scope>NUCLEOTIDE SEQUENCE</scope>
</reference>
<evidence type="ECO:0000256" key="3">
    <source>
        <dbReference type="ARBA" id="ARBA00023027"/>
    </source>
</evidence>
<dbReference type="InterPro" id="IPR016163">
    <property type="entry name" value="Ald_DH_C"/>
</dbReference>
<keyword evidence="8" id="KW-1185">Reference proteome</keyword>
<evidence type="ECO:0000259" key="6">
    <source>
        <dbReference type="Pfam" id="PF00171"/>
    </source>
</evidence>
<dbReference type="Proteomes" id="UP000754883">
    <property type="component" value="Unassembled WGS sequence"/>
</dbReference>
<feature type="active site" evidence="4">
    <location>
        <position position="258"/>
    </location>
</feature>
<dbReference type="InterPro" id="IPR029510">
    <property type="entry name" value="Ald_DH_CS_GLU"/>
</dbReference>
<keyword evidence="2 5" id="KW-0560">Oxidoreductase</keyword>
<evidence type="ECO:0000256" key="5">
    <source>
        <dbReference type="RuleBase" id="RU003345"/>
    </source>
</evidence>
<dbReference type="PROSITE" id="PS00687">
    <property type="entry name" value="ALDEHYDE_DEHYDR_GLU"/>
    <property type="match status" value="1"/>
</dbReference>
<comment type="caution">
    <text evidence="7">The sequence shown here is derived from an EMBL/GenBank/DDBJ whole genome shotgun (WGS) entry which is preliminary data.</text>
</comment>
<dbReference type="InterPro" id="IPR015590">
    <property type="entry name" value="Aldehyde_DH_dom"/>
</dbReference>
<dbReference type="AlphaFoldDB" id="A0A9N9XYD6"/>
<evidence type="ECO:0000256" key="1">
    <source>
        <dbReference type="ARBA" id="ARBA00009986"/>
    </source>
</evidence>
<sequence length="496" mass="52746">MTSRLLSDDQLLFINGTYRAPSNGSTFPVVNPMTGKPIYSCAGATVDDYSEAIEHAHEAFRSWSRTPPSARRLFLLRAADILESYLDQDAPEILSSEVSAVKSWVQLNIKASATILRDTAGLVTHIKGEIIPADRPGTMILVERCPVGVVFAISPWNAPVNLTARAIACPLICGNTVILKPSEFSPKSQHLVVRALQEAGLPAGCLNFLPTSAGDSPAVTEFVVKHPKVLRVNFTGSDRVGRIIAGWAATCLKQCVLELGGKAPVVVLDDANITDAVEAVVFGALSNSGQICMSTERVIVDSSIAAEFKAALLQRVKAIKYGNHEEDESVSLSGLYTASSCTRITGLMQDAIKEGAELLTGDLEFSGPNNTILAPHVLSEVTPKMAVFQKETFGPIICITEASSDDEAIELANNSEFSLCASVFSRDVMRALAVARQVRAGSCHINGPTVYIEAPLPNGGTGGSSGYGRFGGMAGVEEFTERKIVSLAQSGTKYAL</sequence>
<protein>
    <recommendedName>
        <fullName evidence="6">Aldehyde dehydrogenase domain-containing protein</fullName>
    </recommendedName>
</protein>
<dbReference type="InterPro" id="IPR016161">
    <property type="entry name" value="Ald_DH/histidinol_DH"/>
</dbReference>
<organism evidence="7 8">
    <name type="scientific">Clonostachys byssicola</name>
    <dbReference type="NCBI Taxonomy" id="160290"/>
    <lineage>
        <taxon>Eukaryota</taxon>
        <taxon>Fungi</taxon>
        <taxon>Dikarya</taxon>
        <taxon>Ascomycota</taxon>
        <taxon>Pezizomycotina</taxon>
        <taxon>Sordariomycetes</taxon>
        <taxon>Hypocreomycetidae</taxon>
        <taxon>Hypocreales</taxon>
        <taxon>Bionectriaceae</taxon>
        <taxon>Clonostachys</taxon>
    </lineage>
</organism>
<dbReference type="PANTHER" id="PTHR42986">
    <property type="entry name" value="BENZALDEHYDE DEHYDROGENASE YFMT"/>
    <property type="match status" value="1"/>
</dbReference>
<gene>
    <name evidence="7" type="ORF">CBYS24578_00011135</name>
</gene>
<dbReference type="EMBL" id="CABFNO020001350">
    <property type="protein sequence ID" value="CAG9982862.1"/>
    <property type="molecule type" value="Genomic_DNA"/>
</dbReference>
<dbReference type="InterPro" id="IPR016162">
    <property type="entry name" value="Ald_DH_N"/>
</dbReference>
<dbReference type="Gene3D" id="3.40.309.10">
    <property type="entry name" value="Aldehyde Dehydrogenase, Chain A, domain 2"/>
    <property type="match status" value="1"/>
</dbReference>
<name>A0A9N9XYD6_9HYPO</name>
<dbReference type="Gene3D" id="3.40.605.10">
    <property type="entry name" value="Aldehyde Dehydrogenase, Chain A, domain 1"/>
    <property type="match status" value="1"/>
</dbReference>
<proteinExistence type="inferred from homology"/>